<accession>A0A448V0C8</accession>
<reference evidence="1 2" key="1">
    <citation type="submission" date="2018-12" db="EMBL/GenBank/DDBJ databases">
        <authorList>
            <consortium name="Pathogen Informatics"/>
        </authorList>
    </citation>
    <scope>NUCLEOTIDE SEQUENCE [LARGE SCALE GENOMIC DNA]</scope>
    <source>
        <strain evidence="1 2">NCTC13079</strain>
    </source>
</reference>
<keyword evidence="2" id="KW-1185">Reference proteome</keyword>
<sequence>MNRNKREYNRATRELYSFPRGKTATKDEGESIQAVRAYRRRRRSVTLWLPAAQMPLTIGSLVLKSAVYGTKKSFSVAKYVRRMHGAFRRPALEVKDLDLAIQRTNASLRKQRKETDIDGR</sequence>
<gene>
    <name evidence="1" type="ORF">NCTC13079_00400</name>
</gene>
<evidence type="ECO:0000313" key="2">
    <source>
        <dbReference type="Proteomes" id="UP000269544"/>
    </source>
</evidence>
<dbReference type="KEGG" id="piv:NCTC13079_00400"/>
<name>A0A448V0C8_9FIRM</name>
<organism evidence="1 2">
    <name type="scientific">Aedoeadaptatus ivorii</name>
    <dbReference type="NCBI Taxonomy" id="54006"/>
    <lineage>
        <taxon>Bacteria</taxon>
        <taxon>Bacillati</taxon>
        <taxon>Bacillota</taxon>
        <taxon>Tissierellia</taxon>
        <taxon>Tissierellales</taxon>
        <taxon>Peptoniphilaceae</taxon>
        <taxon>Aedoeadaptatus</taxon>
    </lineage>
</organism>
<dbReference type="AlphaFoldDB" id="A0A448V0C8"/>
<dbReference type="EMBL" id="LR134523">
    <property type="protein sequence ID" value="VEJ34933.1"/>
    <property type="molecule type" value="Genomic_DNA"/>
</dbReference>
<proteinExistence type="predicted"/>
<dbReference type="RefSeq" id="WP_126464851.1">
    <property type="nucleotide sequence ID" value="NZ_LR134523.1"/>
</dbReference>
<evidence type="ECO:0000313" key="1">
    <source>
        <dbReference type="EMBL" id="VEJ34933.1"/>
    </source>
</evidence>
<dbReference type="Proteomes" id="UP000269544">
    <property type="component" value="Chromosome"/>
</dbReference>
<protein>
    <submittedName>
        <fullName evidence="1">Uncharacterized protein</fullName>
    </submittedName>
</protein>